<reference evidence="14 15" key="1">
    <citation type="submission" date="2019-03" db="EMBL/GenBank/DDBJ databases">
        <authorList>
            <consortium name="Pathogen Informatics"/>
        </authorList>
    </citation>
    <scope>NUCLEOTIDE SEQUENCE [LARGE SCALE GENOMIC DNA]</scope>
    <source>
        <strain evidence="14 15">NCTC12998</strain>
    </source>
</reference>
<keyword evidence="5" id="KW-0349">Heme</keyword>
<dbReference type="InterPro" id="IPR011577">
    <property type="entry name" value="Cyt_b561_bac/Ni-Hgenase"/>
</dbReference>
<keyword evidence="10" id="KW-0408">Iron</keyword>
<feature type="transmembrane region" description="Helical" evidence="12">
    <location>
        <begin position="21"/>
        <end position="41"/>
    </location>
</feature>
<protein>
    <submittedName>
        <fullName evidence="14">Uncharacterized secreted protein</fullName>
    </submittedName>
</protein>
<dbReference type="GO" id="GO:0005886">
    <property type="term" value="C:plasma membrane"/>
    <property type="evidence" value="ECO:0007669"/>
    <property type="project" value="UniProtKB-SubCell"/>
</dbReference>
<evidence type="ECO:0000256" key="5">
    <source>
        <dbReference type="ARBA" id="ARBA00022617"/>
    </source>
</evidence>
<evidence type="ECO:0000256" key="3">
    <source>
        <dbReference type="ARBA" id="ARBA00022448"/>
    </source>
</evidence>
<keyword evidence="6 12" id="KW-0812">Transmembrane</keyword>
<dbReference type="Pfam" id="PF01292">
    <property type="entry name" value="Ni_hydr_CYTB"/>
    <property type="match status" value="1"/>
</dbReference>
<evidence type="ECO:0000313" key="15">
    <source>
        <dbReference type="Proteomes" id="UP000345637"/>
    </source>
</evidence>
<evidence type="ECO:0000256" key="12">
    <source>
        <dbReference type="SAM" id="Phobius"/>
    </source>
</evidence>
<dbReference type="EMBL" id="CAADJE010000027">
    <property type="protein sequence ID" value="VFS83969.1"/>
    <property type="molecule type" value="Genomic_DNA"/>
</dbReference>
<dbReference type="GO" id="GO:0005506">
    <property type="term" value="F:iron ion binding"/>
    <property type="evidence" value="ECO:0007669"/>
    <property type="project" value="InterPro"/>
</dbReference>
<gene>
    <name evidence="14" type="ORF">NCTC12998_05845</name>
</gene>
<evidence type="ECO:0000259" key="13">
    <source>
        <dbReference type="Pfam" id="PF01292"/>
    </source>
</evidence>
<sequence>MMNSLSNQIKPATIHPLWLRICHWVNALSILIMVTSGWRIYNASPLFNFYIPDALTLGGWLAGALQWHFSAMWLFALNGVFYLLMNLVSGRLKKQFWPLSPQGVIDDFISALRGRLTHDNPGHYNYVQKLAYLFVMLDSIILALSGLVIWKSVQFPLLRILLGGYDNARVIHFFAMSALMGFVVIHLLMVLLVPKTLLAMLRGR</sequence>
<feature type="transmembrane region" description="Helical" evidence="12">
    <location>
        <begin position="130"/>
        <end position="150"/>
    </location>
</feature>
<keyword evidence="8" id="KW-0249">Electron transport</keyword>
<comment type="similarity">
    <text evidence="2">Belongs to the HupC/HyaC/HydC family.</text>
</comment>
<dbReference type="InterPro" id="IPR051542">
    <property type="entry name" value="Hydrogenase_cytochrome"/>
</dbReference>
<dbReference type="Gene3D" id="1.20.950.20">
    <property type="entry name" value="Transmembrane di-heme cytochromes, Chain C"/>
    <property type="match status" value="1"/>
</dbReference>
<dbReference type="PRINTS" id="PR00161">
    <property type="entry name" value="NIHGNASECYTB"/>
</dbReference>
<evidence type="ECO:0000256" key="8">
    <source>
        <dbReference type="ARBA" id="ARBA00022982"/>
    </source>
</evidence>
<evidence type="ECO:0000256" key="6">
    <source>
        <dbReference type="ARBA" id="ARBA00022692"/>
    </source>
</evidence>
<evidence type="ECO:0000256" key="1">
    <source>
        <dbReference type="ARBA" id="ARBA00004651"/>
    </source>
</evidence>
<feature type="domain" description="Cytochrome b561 bacterial/Ni-hydrogenase" evidence="13">
    <location>
        <begin position="15"/>
        <end position="203"/>
    </location>
</feature>
<evidence type="ECO:0000313" key="14">
    <source>
        <dbReference type="EMBL" id="VFS83969.1"/>
    </source>
</evidence>
<keyword evidence="3" id="KW-0813">Transport</keyword>
<dbReference type="PANTHER" id="PTHR30485:SF1">
    <property type="entry name" value="CYTOCHROME YDHU-RELATED"/>
    <property type="match status" value="1"/>
</dbReference>
<dbReference type="GO" id="GO:0022904">
    <property type="term" value="P:respiratory electron transport chain"/>
    <property type="evidence" value="ECO:0007669"/>
    <property type="project" value="InterPro"/>
</dbReference>
<dbReference type="AlphaFoldDB" id="A0A485CH46"/>
<dbReference type="GO" id="GO:0009055">
    <property type="term" value="F:electron transfer activity"/>
    <property type="evidence" value="ECO:0007669"/>
    <property type="project" value="InterPro"/>
</dbReference>
<evidence type="ECO:0000256" key="10">
    <source>
        <dbReference type="ARBA" id="ARBA00023004"/>
    </source>
</evidence>
<feature type="transmembrane region" description="Helical" evidence="12">
    <location>
        <begin position="61"/>
        <end position="84"/>
    </location>
</feature>
<dbReference type="PANTHER" id="PTHR30485">
    <property type="entry name" value="NI/FE-HYDROGENASE 1 B-TYPE CYTOCHROME SUBUNIT"/>
    <property type="match status" value="1"/>
</dbReference>
<name>A0A485CH46_RAOPL</name>
<organism evidence="14 15">
    <name type="scientific">Raoultella planticola</name>
    <name type="common">Klebsiella planticola</name>
    <dbReference type="NCBI Taxonomy" id="575"/>
    <lineage>
        <taxon>Bacteria</taxon>
        <taxon>Pseudomonadati</taxon>
        <taxon>Pseudomonadota</taxon>
        <taxon>Gammaproteobacteria</taxon>
        <taxon>Enterobacterales</taxon>
        <taxon>Enterobacteriaceae</taxon>
        <taxon>Klebsiella/Raoultella group</taxon>
        <taxon>Raoultella</taxon>
    </lineage>
</organism>
<keyword evidence="7" id="KW-0479">Metal-binding</keyword>
<comment type="subcellular location">
    <subcellularLocation>
        <location evidence="1">Cell membrane</location>
        <topology evidence="1">Multi-pass membrane protein</topology>
    </subcellularLocation>
</comment>
<evidence type="ECO:0000256" key="4">
    <source>
        <dbReference type="ARBA" id="ARBA00022475"/>
    </source>
</evidence>
<dbReference type="GO" id="GO:0020037">
    <property type="term" value="F:heme binding"/>
    <property type="evidence" value="ECO:0007669"/>
    <property type="project" value="TreeGrafter"/>
</dbReference>
<keyword evidence="11 12" id="KW-0472">Membrane</keyword>
<evidence type="ECO:0000256" key="9">
    <source>
        <dbReference type="ARBA" id="ARBA00022989"/>
    </source>
</evidence>
<feature type="transmembrane region" description="Helical" evidence="12">
    <location>
        <begin position="170"/>
        <end position="194"/>
    </location>
</feature>
<dbReference type="InterPro" id="IPR000516">
    <property type="entry name" value="Ni-dep_Hydgase_cyt-B"/>
</dbReference>
<evidence type="ECO:0000256" key="2">
    <source>
        <dbReference type="ARBA" id="ARBA00008622"/>
    </source>
</evidence>
<proteinExistence type="inferred from homology"/>
<evidence type="ECO:0000256" key="7">
    <source>
        <dbReference type="ARBA" id="ARBA00022723"/>
    </source>
</evidence>
<keyword evidence="9 12" id="KW-1133">Transmembrane helix</keyword>
<dbReference type="SUPFAM" id="SSF81342">
    <property type="entry name" value="Transmembrane di-heme cytochromes"/>
    <property type="match status" value="1"/>
</dbReference>
<dbReference type="Proteomes" id="UP000345637">
    <property type="component" value="Unassembled WGS sequence"/>
</dbReference>
<keyword evidence="4" id="KW-1003">Cell membrane</keyword>
<evidence type="ECO:0000256" key="11">
    <source>
        <dbReference type="ARBA" id="ARBA00023136"/>
    </source>
</evidence>
<accession>A0A485CH46</accession>
<dbReference type="InterPro" id="IPR016174">
    <property type="entry name" value="Di-haem_cyt_TM"/>
</dbReference>